<sequence length="131" mass="15250">MRYKDIKRLSADKFKRLVGVQSATFHLMLDELRPFESTFGRPPKLCLEDRLLLTLSYWREYRTLLHTGMTYGISEASAHRIVRHVENVLINSNKFHLPKKLLQGAGMDWDVVIVDATEIPVERPKKTKTLL</sequence>
<reference evidence="2 3" key="1">
    <citation type="submission" date="2019-03" db="EMBL/GenBank/DDBJ databases">
        <title>Alkanindiges illinoisensis: a potential pathogenic isolated from ascites of a gastric cancer patient with abdominal metastasis.</title>
        <authorList>
            <person name="Hu X."/>
            <person name="Yang B."/>
            <person name="Yan X."/>
            <person name="Lin L."/>
            <person name="Zhao H."/>
            <person name="Zhou F."/>
            <person name="Su B."/>
            <person name="Chen J."/>
            <person name="Rui Y."/>
            <person name="Wang Q."/>
            <person name="Zheng L."/>
        </authorList>
    </citation>
    <scope>NUCLEOTIDE SEQUENCE [LARGE SCALE GENOMIC DNA]</scope>
    <source>
        <strain evidence="2 3">NFYY 23406</strain>
    </source>
</reference>
<evidence type="ECO:0000313" key="2">
    <source>
        <dbReference type="EMBL" id="TEU23602.1"/>
    </source>
</evidence>
<dbReference type="EMBL" id="SNTY01000081">
    <property type="protein sequence ID" value="TEU23602.1"/>
    <property type="molecule type" value="Genomic_DNA"/>
</dbReference>
<evidence type="ECO:0000259" key="1">
    <source>
        <dbReference type="Pfam" id="PF13613"/>
    </source>
</evidence>
<dbReference type="RefSeq" id="WP_134245698.1">
    <property type="nucleotide sequence ID" value="NZ_SNTY01000081.1"/>
</dbReference>
<keyword evidence="3" id="KW-1185">Reference proteome</keyword>
<evidence type="ECO:0000313" key="3">
    <source>
        <dbReference type="Proteomes" id="UP000297834"/>
    </source>
</evidence>
<accession>A0A4Y7X985</accession>
<proteinExistence type="predicted"/>
<dbReference type="InterPro" id="IPR027805">
    <property type="entry name" value="Transposase_HTH_dom"/>
</dbReference>
<dbReference type="AlphaFoldDB" id="A0A4Y7X985"/>
<gene>
    <name evidence="2" type="ORF">E2B99_13405</name>
</gene>
<protein>
    <submittedName>
        <fullName evidence="2">Transposase family protein</fullName>
    </submittedName>
</protein>
<dbReference type="Pfam" id="PF13613">
    <property type="entry name" value="HTH_Tnp_4"/>
    <property type="match status" value="1"/>
</dbReference>
<dbReference type="OrthoDB" id="6659206at2"/>
<name>A0A4Y7X985_9GAMM</name>
<comment type="caution">
    <text evidence="2">The sequence shown here is derived from an EMBL/GenBank/DDBJ whole genome shotgun (WGS) entry which is preliminary data.</text>
</comment>
<organism evidence="2 3">
    <name type="scientific">Alkanindiges illinoisensis</name>
    <dbReference type="NCBI Taxonomy" id="197183"/>
    <lineage>
        <taxon>Bacteria</taxon>
        <taxon>Pseudomonadati</taxon>
        <taxon>Pseudomonadota</taxon>
        <taxon>Gammaproteobacteria</taxon>
        <taxon>Moraxellales</taxon>
        <taxon>Moraxellaceae</taxon>
        <taxon>Alkanindiges</taxon>
    </lineage>
</organism>
<feature type="domain" description="Transposase Helix-turn-helix" evidence="1">
    <location>
        <begin position="44"/>
        <end position="91"/>
    </location>
</feature>
<dbReference type="Proteomes" id="UP000297834">
    <property type="component" value="Unassembled WGS sequence"/>
</dbReference>